<name>A0A0N0XY86_9ACTN</name>
<evidence type="ECO:0000313" key="3">
    <source>
        <dbReference type="EMBL" id="KPC65344.1"/>
    </source>
</evidence>
<proteinExistence type="predicted"/>
<feature type="region of interest" description="Disordered" evidence="1">
    <location>
        <begin position="28"/>
        <end position="100"/>
    </location>
</feature>
<feature type="compositionally biased region" description="Low complexity" evidence="1">
    <location>
        <begin position="50"/>
        <end position="64"/>
    </location>
</feature>
<keyword evidence="2" id="KW-0472">Membrane</keyword>
<gene>
    <name evidence="3" type="ORF">ADL29_08135</name>
</gene>
<accession>A0A0N0XY86</accession>
<keyword evidence="4" id="KW-1185">Reference proteome</keyword>
<evidence type="ECO:0000256" key="1">
    <source>
        <dbReference type="SAM" id="MobiDB-lite"/>
    </source>
</evidence>
<dbReference type="AlphaFoldDB" id="A0A0N0XY86"/>
<feature type="transmembrane region" description="Helical" evidence="2">
    <location>
        <begin position="169"/>
        <end position="186"/>
    </location>
</feature>
<dbReference type="Proteomes" id="UP000037982">
    <property type="component" value="Unassembled WGS sequence"/>
</dbReference>
<evidence type="ECO:0000256" key="2">
    <source>
        <dbReference type="SAM" id="Phobius"/>
    </source>
</evidence>
<organism evidence="3 4">
    <name type="scientific">Streptomyces chattanoogensis</name>
    <dbReference type="NCBI Taxonomy" id="66876"/>
    <lineage>
        <taxon>Bacteria</taxon>
        <taxon>Bacillati</taxon>
        <taxon>Actinomycetota</taxon>
        <taxon>Actinomycetes</taxon>
        <taxon>Kitasatosporales</taxon>
        <taxon>Streptomycetaceae</taxon>
        <taxon>Streptomyces</taxon>
    </lineage>
</organism>
<dbReference type="EMBL" id="LGKG01000046">
    <property type="protein sequence ID" value="KPC65344.1"/>
    <property type="molecule type" value="Genomic_DNA"/>
</dbReference>
<feature type="compositionally biased region" description="Low complexity" evidence="1">
    <location>
        <begin position="28"/>
        <end position="42"/>
    </location>
</feature>
<evidence type="ECO:0000313" key="4">
    <source>
        <dbReference type="Proteomes" id="UP000037982"/>
    </source>
</evidence>
<dbReference type="PATRIC" id="fig|66876.3.peg.1784"/>
<keyword evidence="2" id="KW-1133">Transmembrane helix</keyword>
<comment type="caution">
    <text evidence="3">The sequence shown here is derived from an EMBL/GenBank/DDBJ whole genome shotgun (WGS) entry which is preliminary data.</text>
</comment>
<reference evidence="4" key="1">
    <citation type="submission" date="2015-07" db="EMBL/GenBank/DDBJ databases">
        <authorList>
            <person name="Ju K.-S."/>
            <person name="Doroghazi J.R."/>
            <person name="Metcalf W.W."/>
        </authorList>
    </citation>
    <scope>NUCLEOTIDE SEQUENCE [LARGE SCALE GENOMIC DNA]</scope>
    <source>
        <strain evidence="4">NRRL ISP-5002</strain>
    </source>
</reference>
<keyword evidence="2" id="KW-0812">Transmembrane</keyword>
<protein>
    <submittedName>
        <fullName evidence="3">Membrane protein</fullName>
    </submittedName>
</protein>
<sequence>MTRSATCPLCGWDTVSGAAFCGRCGAAMASGGSGATPAQSPGQSPPAPRPSKGSTFSSPTGSGPAATPPKGSTFAPATGSRPAATPSKGSTFAPGAARRPAAVPRWGGGRDLTRYLCAAAYLHREYAKSLIKEIAAEPHLGVAMAPACDVPVVLRHAYLANARRHSRDLLLAVLFLFAYVFTFWGGRADVTLLMLLGAWVTVFSFELSTKYGRHLQSLRPDQFDPTAAPPPLNPEIAAGLHQIGQYANGNVTTYSGYSPFIGYGTELESWSLAFDVTTSGAGVTARDFDVTDLYAHITQRVGALALPCLEIEERLFVDGATVLDDKRFLPNPLERPVASISSDRMDELKRAPEEGARPYLVVHSTGWGGELVTSLFLRFFRSDSNLSVEAVQTVLCPLLDRYRMIDTLMPRPPVRDFFELCAQTLVSSPFLLLASPVRAIAGFSPDYWMSWRLRRQYKLITQLRKFDYGARQSVRQRAADSKHHRYFQKADSGMVLKTVEKRVLDALVEFAVAHGIDVSELVQRQEVIINNGIIATQGAKVESSAVAAGEKSRISMGILKKIPLVRLD</sequence>